<dbReference type="GO" id="GO:0015937">
    <property type="term" value="P:coenzyme A biosynthetic process"/>
    <property type="evidence" value="ECO:0007669"/>
    <property type="project" value="UniProtKB-UniRule"/>
</dbReference>
<evidence type="ECO:0000256" key="10">
    <source>
        <dbReference type="ARBA" id="ARBA00022777"/>
    </source>
</evidence>
<evidence type="ECO:0000256" key="4">
    <source>
        <dbReference type="ARBA" id="ARBA00005225"/>
    </source>
</evidence>
<accession>A0A7M1XID5</accession>
<dbReference type="GO" id="GO:0005737">
    <property type="term" value="C:cytoplasm"/>
    <property type="evidence" value="ECO:0007669"/>
    <property type="project" value="UniProtKB-SubCell"/>
</dbReference>
<keyword evidence="13 16" id="KW-0173">Coenzyme A biosynthesis</keyword>
<feature type="binding site" evidence="16">
    <location>
        <begin position="103"/>
        <end position="106"/>
    </location>
    <ligand>
        <name>substrate</name>
    </ligand>
</feature>
<feature type="active site" description="Proton acceptor" evidence="16">
    <location>
        <position position="105"/>
    </location>
</feature>
<evidence type="ECO:0000313" key="17">
    <source>
        <dbReference type="EMBL" id="QOS39319.1"/>
    </source>
</evidence>
<protein>
    <recommendedName>
        <fullName evidence="15 16">Type III pantothenate kinase</fullName>
        <ecNumber evidence="6 16">2.7.1.33</ecNumber>
    </recommendedName>
    <alternativeName>
        <fullName evidence="16">PanK-III</fullName>
    </alternativeName>
    <alternativeName>
        <fullName evidence="16">Pantothenic acid kinase</fullName>
    </alternativeName>
</protein>
<dbReference type="GO" id="GO:0004594">
    <property type="term" value="F:pantothenate kinase activity"/>
    <property type="evidence" value="ECO:0007669"/>
    <property type="project" value="UniProtKB-UniRule"/>
</dbReference>
<comment type="cofactor">
    <cofactor evidence="16">
        <name>NH4(+)</name>
        <dbReference type="ChEBI" id="CHEBI:28938"/>
    </cofactor>
    <cofactor evidence="16">
        <name>K(+)</name>
        <dbReference type="ChEBI" id="CHEBI:29103"/>
    </cofactor>
    <text evidence="16">A monovalent cation. Ammonium or potassium.</text>
</comment>
<feature type="binding site" evidence="16">
    <location>
        <position position="177"/>
    </location>
    <ligand>
        <name>substrate</name>
    </ligand>
</feature>
<keyword evidence="12 16" id="KW-0630">Potassium</keyword>
<feature type="binding site" evidence="16">
    <location>
        <position position="122"/>
    </location>
    <ligand>
        <name>K(+)</name>
        <dbReference type="ChEBI" id="CHEBI:29103"/>
    </ligand>
</feature>
<evidence type="ECO:0000256" key="8">
    <source>
        <dbReference type="ARBA" id="ARBA00022679"/>
    </source>
</evidence>
<evidence type="ECO:0000256" key="9">
    <source>
        <dbReference type="ARBA" id="ARBA00022741"/>
    </source>
</evidence>
<evidence type="ECO:0000256" key="14">
    <source>
        <dbReference type="ARBA" id="ARBA00038036"/>
    </source>
</evidence>
<dbReference type="Pfam" id="PF03309">
    <property type="entry name" value="Pan_kinase"/>
    <property type="match status" value="1"/>
</dbReference>
<evidence type="ECO:0000256" key="13">
    <source>
        <dbReference type="ARBA" id="ARBA00022993"/>
    </source>
</evidence>
<comment type="similarity">
    <text evidence="14 16">Belongs to the type III pantothenate kinase family.</text>
</comment>
<evidence type="ECO:0000256" key="1">
    <source>
        <dbReference type="ARBA" id="ARBA00001206"/>
    </source>
</evidence>
<evidence type="ECO:0000256" key="11">
    <source>
        <dbReference type="ARBA" id="ARBA00022840"/>
    </source>
</evidence>
<comment type="cofactor">
    <cofactor evidence="2">
        <name>K(+)</name>
        <dbReference type="ChEBI" id="CHEBI:29103"/>
    </cofactor>
</comment>
<proteinExistence type="inferred from homology"/>
<dbReference type="GO" id="GO:0005524">
    <property type="term" value="F:ATP binding"/>
    <property type="evidence" value="ECO:0007669"/>
    <property type="project" value="UniProtKB-UniRule"/>
</dbReference>
<dbReference type="InterPro" id="IPR004619">
    <property type="entry name" value="Type_III_PanK"/>
</dbReference>
<dbReference type="PANTHER" id="PTHR34265">
    <property type="entry name" value="TYPE III PANTOTHENATE KINASE"/>
    <property type="match status" value="1"/>
</dbReference>
<keyword evidence="9 16" id="KW-0547">Nucleotide-binding</keyword>
<comment type="subunit">
    <text evidence="5 16">Homodimer.</text>
</comment>
<dbReference type="NCBIfam" id="TIGR00671">
    <property type="entry name" value="baf"/>
    <property type="match status" value="1"/>
</dbReference>
<evidence type="ECO:0000256" key="16">
    <source>
        <dbReference type="HAMAP-Rule" id="MF_01274"/>
    </source>
</evidence>
<reference evidence="17 18" key="1">
    <citation type="submission" date="2018-08" db="EMBL/GenBank/DDBJ databases">
        <title>The first complete genome of Treponema rectale (CHPAT), a commensal spirochete of the bovine rectum.</title>
        <authorList>
            <person name="Staton G.J."/>
            <person name="Clegg S.R."/>
            <person name="Carter S.D."/>
            <person name="Radford A.D."/>
            <person name="Darby A."/>
            <person name="Hall N."/>
            <person name="Birtles R.J."/>
            <person name="Evans N.J."/>
        </authorList>
    </citation>
    <scope>NUCLEOTIDE SEQUENCE [LARGE SCALE GENOMIC DNA]</scope>
    <source>
        <strain evidence="17 18">CHPA</strain>
    </source>
</reference>
<evidence type="ECO:0000256" key="12">
    <source>
        <dbReference type="ARBA" id="ARBA00022958"/>
    </source>
</evidence>
<name>A0A7M1XID5_9SPIR</name>
<keyword evidence="8 16" id="KW-0808">Transferase</keyword>
<sequence length="250" mass="27779">MKDTYLLADIGNTTIDLALYDGVKIEKVKIPNQDQKKIEEQLSLWGEENIQNCVVSSVNQEGSENLIITLNQIGLPFEIITPKRMTDFANRNGYTITNTSYLGTDLFCDIIADDAAPQIIIDLGTVGKILYLDRDKIFHGCSIFPGIRRIPGMLEQSADMLDNYDLTKNPPLVSLKTEECISSGAINGIACLVSSMVQQIQKKYDAFDSKIFLTGGDSAFVQSLLEEYGLKDVIYDPDLSIRGLLRLLNL</sequence>
<dbReference type="GO" id="GO:0046872">
    <property type="term" value="F:metal ion binding"/>
    <property type="evidence" value="ECO:0007669"/>
    <property type="project" value="UniProtKB-KW"/>
</dbReference>
<keyword evidence="16" id="KW-0479">Metal-binding</keyword>
<keyword evidence="11 16" id="KW-0067">ATP-binding</keyword>
<keyword evidence="10 16" id="KW-0418">Kinase</keyword>
<comment type="pathway">
    <text evidence="4 16">Cofactor biosynthesis; coenzyme A biosynthesis; CoA from (R)-pantothenate: step 1/5.</text>
</comment>
<evidence type="ECO:0000256" key="7">
    <source>
        <dbReference type="ARBA" id="ARBA00022490"/>
    </source>
</evidence>
<dbReference type="UniPathway" id="UPA00241">
    <property type="reaction ID" value="UER00352"/>
</dbReference>
<comment type="caution">
    <text evidence="16">Lacks conserved residue(s) required for the propagation of feature annotation.</text>
</comment>
<evidence type="ECO:0000256" key="2">
    <source>
        <dbReference type="ARBA" id="ARBA00001958"/>
    </source>
</evidence>
<dbReference type="CDD" id="cd24015">
    <property type="entry name" value="ASKHA_NBD_PanK-III"/>
    <property type="match status" value="1"/>
</dbReference>
<evidence type="ECO:0000256" key="3">
    <source>
        <dbReference type="ARBA" id="ARBA00004496"/>
    </source>
</evidence>
<evidence type="ECO:0000313" key="18">
    <source>
        <dbReference type="Proteomes" id="UP000593591"/>
    </source>
</evidence>
<dbReference type="PANTHER" id="PTHR34265:SF1">
    <property type="entry name" value="TYPE III PANTOTHENATE KINASE"/>
    <property type="match status" value="1"/>
</dbReference>
<dbReference type="KEGG" id="trc:DYE49_02155"/>
<dbReference type="AlphaFoldDB" id="A0A7M1XID5"/>
<evidence type="ECO:0000256" key="5">
    <source>
        <dbReference type="ARBA" id="ARBA00011738"/>
    </source>
</evidence>
<dbReference type="Gene3D" id="3.30.420.40">
    <property type="match status" value="2"/>
</dbReference>
<dbReference type="EC" id="2.7.1.33" evidence="6 16"/>
<organism evidence="17 18">
    <name type="scientific">Treponema rectale</name>
    <dbReference type="NCBI Taxonomy" id="744512"/>
    <lineage>
        <taxon>Bacteria</taxon>
        <taxon>Pseudomonadati</taxon>
        <taxon>Spirochaetota</taxon>
        <taxon>Spirochaetia</taxon>
        <taxon>Spirochaetales</taxon>
        <taxon>Treponemataceae</taxon>
        <taxon>Treponema</taxon>
    </lineage>
</organism>
<feature type="binding site" evidence="16">
    <location>
        <begin position="9"/>
        <end position="16"/>
    </location>
    <ligand>
        <name>ATP</name>
        <dbReference type="ChEBI" id="CHEBI:30616"/>
    </ligand>
</feature>
<feature type="binding site" evidence="16">
    <location>
        <position position="125"/>
    </location>
    <ligand>
        <name>ATP</name>
        <dbReference type="ChEBI" id="CHEBI:30616"/>
    </ligand>
</feature>
<dbReference type="EMBL" id="CP031517">
    <property type="protein sequence ID" value="QOS39319.1"/>
    <property type="molecule type" value="Genomic_DNA"/>
</dbReference>
<dbReference type="InterPro" id="IPR043129">
    <property type="entry name" value="ATPase_NBD"/>
</dbReference>
<comment type="catalytic activity">
    <reaction evidence="1 16">
        <text>(R)-pantothenate + ATP = (R)-4'-phosphopantothenate + ADP + H(+)</text>
        <dbReference type="Rhea" id="RHEA:16373"/>
        <dbReference type="ChEBI" id="CHEBI:10986"/>
        <dbReference type="ChEBI" id="CHEBI:15378"/>
        <dbReference type="ChEBI" id="CHEBI:29032"/>
        <dbReference type="ChEBI" id="CHEBI:30616"/>
        <dbReference type="ChEBI" id="CHEBI:456216"/>
        <dbReference type="EC" id="2.7.1.33"/>
    </reaction>
</comment>
<gene>
    <name evidence="16" type="primary">coaX</name>
    <name evidence="17" type="ORF">DYE49_02155</name>
</gene>
<comment type="subcellular location">
    <subcellularLocation>
        <location evidence="3 16">Cytoplasm</location>
    </subcellularLocation>
</comment>
<dbReference type="Proteomes" id="UP000593591">
    <property type="component" value="Chromosome"/>
</dbReference>
<evidence type="ECO:0000256" key="6">
    <source>
        <dbReference type="ARBA" id="ARBA00012102"/>
    </source>
</evidence>
<dbReference type="HAMAP" id="MF_01274">
    <property type="entry name" value="Pantothen_kinase_3"/>
    <property type="match status" value="1"/>
</dbReference>
<dbReference type="SUPFAM" id="SSF53067">
    <property type="entry name" value="Actin-like ATPase domain"/>
    <property type="match status" value="2"/>
</dbReference>
<keyword evidence="7 16" id="KW-0963">Cytoplasm</keyword>
<evidence type="ECO:0000256" key="15">
    <source>
        <dbReference type="ARBA" id="ARBA00040883"/>
    </source>
</evidence>
<comment type="function">
    <text evidence="16">Catalyzes the phosphorylation of pantothenate (Pan), the first step in CoA biosynthesis.</text>
</comment>